<dbReference type="OrthoDB" id="9101846at2"/>
<organism evidence="2 3">
    <name type="scientific">Undibacterium parvum</name>
    <dbReference type="NCBI Taxonomy" id="401471"/>
    <lineage>
        <taxon>Bacteria</taxon>
        <taxon>Pseudomonadati</taxon>
        <taxon>Pseudomonadota</taxon>
        <taxon>Betaproteobacteria</taxon>
        <taxon>Burkholderiales</taxon>
        <taxon>Oxalobacteraceae</taxon>
        <taxon>Undibacterium</taxon>
    </lineage>
</organism>
<feature type="transmembrane region" description="Helical" evidence="1">
    <location>
        <begin position="17"/>
        <end position="39"/>
    </location>
</feature>
<proteinExistence type="predicted"/>
<dbReference type="RefSeq" id="WP_126129487.1">
    <property type="nucleotide sequence ID" value="NZ_CP034464.1"/>
</dbReference>
<dbReference type="Proteomes" id="UP000275663">
    <property type="component" value="Chromosome"/>
</dbReference>
<evidence type="ECO:0000313" key="2">
    <source>
        <dbReference type="EMBL" id="AZP14126.1"/>
    </source>
</evidence>
<evidence type="ECO:0000313" key="3">
    <source>
        <dbReference type="Proteomes" id="UP000275663"/>
    </source>
</evidence>
<reference evidence="2 3" key="1">
    <citation type="journal article" date="2011" name="Int. J. Syst. Evol. Microbiol.">
        <title>Description of Undibacterium oligocarboniphilum sp. nov., isolated from purified water, and Undibacterium pigrum strain CCUG 49012 as the type strain of Undibacterium parvum sp. nov., and emended descriptions of the genus Undibacterium and the species Undibacterium pigrum.</title>
        <authorList>
            <person name="Eder W."/>
            <person name="Wanner G."/>
            <person name="Ludwig W."/>
            <person name="Busse H.J."/>
            <person name="Ziemke-Kageler F."/>
            <person name="Lang E."/>
        </authorList>
    </citation>
    <scope>NUCLEOTIDE SEQUENCE [LARGE SCALE GENOMIC DNA]</scope>
    <source>
        <strain evidence="2 3">DSM 23061</strain>
    </source>
</reference>
<name>A0A3S9HPT1_9BURK</name>
<evidence type="ECO:0000256" key="1">
    <source>
        <dbReference type="SAM" id="Phobius"/>
    </source>
</evidence>
<dbReference type="AlphaFoldDB" id="A0A3S9HPT1"/>
<protein>
    <submittedName>
        <fullName evidence="2">Uncharacterized protein</fullName>
    </submittedName>
</protein>
<accession>A0A3S9HPT1</accession>
<sequence length="94" mass="10398">MAIFSRLSKSTSRGLPLWLEILVVLLIKLIALYFLRAAFFSQPQAKHMRLPTPMVEQHLLSPGTAKPAYPPASAATELAKTTHKPTFSNLKLSP</sequence>
<dbReference type="InterPro" id="IPR054636">
    <property type="entry name" value="CydP"/>
</dbReference>
<keyword evidence="1" id="KW-0812">Transmembrane</keyword>
<dbReference type="KEGG" id="upv:EJN92_20255"/>
<dbReference type="NCBIfam" id="NF045611">
    <property type="entry name" value="small_CydP"/>
    <property type="match status" value="1"/>
</dbReference>
<keyword evidence="3" id="KW-1185">Reference proteome</keyword>
<keyword evidence="1" id="KW-1133">Transmembrane helix</keyword>
<dbReference type="EMBL" id="CP034464">
    <property type="protein sequence ID" value="AZP14126.1"/>
    <property type="molecule type" value="Genomic_DNA"/>
</dbReference>
<gene>
    <name evidence="2" type="ORF">EJN92_20255</name>
</gene>
<keyword evidence="1" id="KW-0472">Membrane</keyword>